<name>A0ABP7S4N4_9SPHN</name>
<keyword evidence="7 9" id="KW-1133">Transmembrane helix</keyword>
<evidence type="ECO:0000256" key="9">
    <source>
        <dbReference type="SAM" id="Phobius"/>
    </source>
</evidence>
<feature type="transmembrane region" description="Helical" evidence="9">
    <location>
        <begin position="162"/>
        <end position="180"/>
    </location>
</feature>
<evidence type="ECO:0000313" key="12">
    <source>
        <dbReference type="Proteomes" id="UP001501310"/>
    </source>
</evidence>
<feature type="transmembrane region" description="Helical" evidence="9">
    <location>
        <begin position="362"/>
        <end position="383"/>
    </location>
</feature>
<dbReference type="Pfam" id="PF00083">
    <property type="entry name" value="Sugar_tr"/>
    <property type="match status" value="1"/>
</dbReference>
<feature type="transmembrane region" description="Helical" evidence="9">
    <location>
        <begin position="116"/>
        <end position="141"/>
    </location>
</feature>
<feature type="transmembrane region" description="Helical" evidence="9">
    <location>
        <begin position="269"/>
        <end position="287"/>
    </location>
</feature>
<evidence type="ECO:0000256" key="4">
    <source>
        <dbReference type="ARBA" id="ARBA00022475"/>
    </source>
</evidence>
<feature type="transmembrane region" description="Helical" evidence="9">
    <location>
        <begin position="12"/>
        <end position="35"/>
    </location>
</feature>
<feature type="transmembrane region" description="Helical" evidence="9">
    <location>
        <begin position="86"/>
        <end position="110"/>
    </location>
</feature>
<dbReference type="PROSITE" id="PS50850">
    <property type="entry name" value="MFS"/>
    <property type="match status" value="1"/>
</dbReference>
<dbReference type="InterPro" id="IPR020846">
    <property type="entry name" value="MFS_dom"/>
</dbReference>
<dbReference type="EMBL" id="BAAAZD010000002">
    <property type="protein sequence ID" value="GAA4006635.1"/>
    <property type="molecule type" value="Genomic_DNA"/>
</dbReference>
<evidence type="ECO:0000256" key="7">
    <source>
        <dbReference type="ARBA" id="ARBA00022989"/>
    </source>
</evidence>
<keyword evidence="12" id="KW-1185">Reference proteome</keyword>
<dbReference type="InterPro" id="IPR005829">
    <property type="entry name" value="Sugar_transporter_CS"/>
</dbReference>
<sequence>MTASLDRPKITRGGIIAVGLGNALAFYDLIIFSVFAVQISKTIYPTGDPSTELLLTLGTFAIGFLTRPIGALVIGRYGDRRGRKPAMLLSFSLAGLAVFGQALVPSYAAIGMAAPILMLLFRLILGFAMGGEVGPTTAYLVECAPPRHRGTVVSVQYATQELASLVAGIVGFTLAALLTATALESWGWRAAMLLGALIVPFGLFARSKLEETLEFAHDEPDSVAVHGRSPRRLAILGFVMIASATIPTYGLQYLNVYAQRNLGLPAQEAFTATIFYGIAAVIFNLAGGWMSDRLGRKPVMIGGMAILALSLLPGFMLLQASPTTMTLMVVSFWLSLFNAIGPAAGVVCLTEALPPRVRSGSLAISYALAVAVFGGTAQFAITWLLKVTADPLVPAYYVLVAVVIGIVAMAMLPETAPIKARRPAAEPPLSPPEPR</sequence>
<dbReference type="PANTHER" id="PTHR43528:SF3">
    <property type="entry name" value="CITRATE-PROTON SYMPORTER"/>
    <property type="match status" value="1"/>
</dbReference>
<dbReference type="InterPro" id="IPR011701">
    <property type="entry name" value="MFS"/>
</dbReference>
<reference evidence="12" key="1">
    <citation type="journal article" date="2019" name="Int. J. Syst. Evol. Microbiol.">
        <title>The Global Catalogue of Microorganisms (GCM) 10K type strain sequencing project: providing services to taxonomists for standard genome sequencing and annotation.</title>
        <authorList>
            <consortium name="The Broad Institute Genomics Platform"/>
            <consortium name="The Broad Institute Genome Sequencing Center for Infectious Disease"/>
            <person name="Wu L."/>
            <person name="Ma J."/>
        </authorList>
    </citation>
    <scope>NUCLEOTIDE SEQUENCE [LARGE SCALE GENOMIC DNA]</scope>
    <source>
        <strain evidence="12">JCM 16603</strain>
    </source>
</reference>
<evidence type="ECO:0000256" key="1">
    <source>
        <dbReference type="ARBA" id="ARBA00004651"/>
    </source>
</evidence>
<feature type="transmembrane region" description="Helical" evidence="9">
    <location>
        <begin position="330"/>
        <end position="350"/>
    </location>
</feature>
<keyword evidence="3" id="KW-0813">Transport</keyword>
<evidence type="ECO:0000256" key="6">
    <source>
        <dbReference type="ARBA" id="ARBA00022847"/>
    </source>
</evidence>
<feature type="transmembrane region" description="Helical" evidence="9">
    <location>
        <begin position="299"/>
        <end position="318"/>
    </location>
</feature>
<dbReference type="PROSITE" id="PS00216">
    <property type="entry name" value="SUGAR_TRANSPORT_1"/>
    <property type="match status" value="1"/>
</dbReference>
<dbReference type="Pfam" id="PF07690">
    <property type="entry name" value="MFS_1"/>
    <property type="match status" value="1"/>
</dbReference>
<evidence type="ECO:0000313" key="11">
    <source>
        <dbReference type="EMBL" id="GAA4006635.1"/>
    </source>
</evidence>
<dbReference type="PANTHER" id="PTHR43528">
    <property type="entry name" value="ALPHA-KETOGLUTARATE PERMEASE"/>
    <property type="match status" value="1"/>
</dbReference>
<feature type="transmembrane region" description="Helical" evidence="9">
    <location>
        <begin position="233"/>
        <end position="249"/>
    </location>
</feature>
<accession>A0ABP7S4N4</accession>
<gene>
    <name evidence="11" type="ORF">GCM10022211_19390</name>
</gene>
<comment type="subcellular location">
    <subcellularLocation>
        <location evidence="1">Cell membrane</location>
        <topology evidence="1">Multi-pass membrane protein</topology>
    </subcellularLocation>
</comment>
<dbReference type="Gene3D" id="1.20.1250.20">
    <property type="entry name" value="MFS general substrate transporter like domains"/>
    <property type="match status" value="2"/>
</dbReference>
<evidence type="ECO:0000256" key="3">
    <source>
        <dbReference type="ARBA" id="ARBA00022448"/>
    </source>
</evidence>
<comment type="similarity">
    <text evidence="2">Belongs to the major facilitator superfamily. Metabolite:H+ Symporter (MHS) family (TC 2.A.1.6) family.</text>
</comment>
<dbReference type="PROSITE" id="PS00217">
    <property type="entry name" value="SUGAR_TRANSPORT_2"/>
    <property type="match status" value="1"/>
</dbReference>
<keyword evidence="5 9" id="KW-0812">Transmembrane</keyword>
<keyword evidence="8 9" id="KW-0472">Membrane</keyword>
<keyword evidence="4" id="KW-1003">Cell membrane</keyword>
<dbReference type="InterPro" id="IPR005828">
    <property type="entry name" value="MFS_sugar_transport-like"/>
</dbReference>
<organism evidence="11 12">
    <name type="scientific">Sphingomonas humi</name>
    <dbReference type="NCBI Taxonomy" id="335630"/>
    <lineage>
        <taxon>Bacteria</taxon>
        <taxon>Pseudomonadati</taxon>
        <taxon>Pseudomonadota</taxon>
        <taxon>Alphaproteobacteria</taxon>
        <taxon>Sphingomonadales</taxon>
        <taxon>Sphingomonadaceae</taxon>
        <taxon>Sphingomonas</taxon>
    </lineage>
</organism>
<dbReference type="InterPro" id="IPR051084">
    <property type="entry name" value="H+-coupled_symporters"/>
</dbReference>
<comment type="caution">
    <text evidence="11">The sequence shown here is derived from an EMBL/GenBank/DDBJ whole genome shotgun (WGS) entry which is preliminary data.</text>
</comment>
<evidence type="ECO:0000256" key="2">
    <source>
        <dbReference type="ARBA" id="ARBA00008240"/>
    </source>
</evidence>
<proteinExistence type="inferred from homology"/>
<dbReference type="SUPFAM" id="SSF103473">
    <property type="entry name" value="MFS general substrate transporter"/>
    <property type="match status" value="1"/>
</dbReference>
<evidence type="ECO:0000256" key="8">
    <source>
        <dbReference type="ARBA" id="ARBA00023136"/>
    </source>
</evidence>
<dbReference type="RefSeq" id="WP_344710066.1">
    <property type="nucleotide sequence ID" value="NZ_BAAAZD010000002.1"/>
</dbReference>
<dbReference type="Proteomes" id="UP001501310">
    <property type="component" value="Unassembled WGS sequence"/>
</dbReference>
<evidence type="ECO:0000256" key="5">
    <source>
        <dbReference type="ARBA" id="ARBA00022692"/>
    </source>
</evidence>
<protein>
    <submittedName>
        <fullName evidence="11">Citrate-proton symporter</fullName>
    </submittedName>
</protein>
<keyword evidence="6" id="KW-0769">Symport</keyword>
<feature type="transmembrane region" description="Helical" evidence="9">
    <location>
        <begin position="186"/>
        <end position="205"/>
    </location>
</feature>
<feature type="domain" description="Major facilitator superfamily (MFS) profile" evidence="10">
    <location>
        <begin position="14"/>
        <end position="416"/>
    </location>
</feature>
<feature type="transmembrane region" description="Helical" evidence="9">
    <location>
        <begin position="395"/>
        <end position="412"/>
    </location>
</feature>
<evidence type="ECO:0000259" key="10">
    <source>
        <dbReference type="PROSITE" id="PS50850"/>
    </source>
</evidence>
<feature type="transmembrane region" description="Helical" evidence="9">
    <location>
        <begin position="55"/>
        <end position="74"/>
    </location>
</feature>
<dbReference type="InterPro" id="IPR036259">
    <property type="entry name" value="MFS_trans_sf"/>
</dbReference>